<dbReference type="STRING" id="50990.A0A4Y7QFR2"/>
<keyword evidence="7 8" id="KW-0472">Membrane</keyword>
<protein>
    <recommendedName>
        <fullName evidence="8">Autophagy-related protein</fullName>
    </recommendedName>
</protein>
<gene>
    <name evidence="10" type="ORF">BD410DRAFT_826326</name>
</gene>
<evidence type="ECO:0000313" key="11">
    <source>
        <dbReference type="Proteomes" id="UP000294933"/>
    </source>
</evidence>
<comment type="subcellular location">
    <subcellularLocation>
        <location evidence="1 8">Vacuole membrane</location>
        <topology evidence="1 8">Multi-pass membrane protein</topology>
    </subcellularLocation>
</comment>
<keyword evidence="8" id="KW-0029">Amino-acid transport</keyword>
<keyword evidence="8" id="KW-0926">Vacuole</keyword>
<feature type="region of interest" description="Disordered" evidence="9">
    <location>
        <begin position="9"/>
        <end position="30"/>
    </location>
</feature>
<feature type="transmembrane region" description="Helical" evidence="8">
    <location>
        <begin position="338"/>
        <end position="358"/>
    </location>
</feature>
<evidence type="ECO:0000256" key="4">
    <source>
        <dbReference type="ARBA" id="ARBA00022692"/>
    </source>
</evidence>
<evidence type="ECO:0000256" key="1">
    <source>
        <dbReference type="ARBA" id="ARBA00004128"/>
    </source>
</evidence>
<dbReference type="InterPro" id="IPR050495">
    <property type="entry name" value="ATG22/LtaA_families"/>
</dbReference>
<dbReference type="PANTHER" id="PTHR23519:SF5">
    <property type="entry name" value="AUTOPHAGY-RELATED PROTEIN"/>
    <property type="match status" value="1"/>
</dbReference>
<dbReference type="InterPro" id="IPR036259">
    <property type="entry name" value="MFS_trans_sf"/>
</dbReference>
<keyword evidence="3 8" id="KW-0813">Transport</keyword>
<evidence type="ECO:0000256" key="8">
    <source>
        <dbReference type="RuleBase" id="RU363073"/>
    </source>
</evidence>
<dbReference type="SUPFAM" id="SSF103473">
    <property type="entry name" value="MFS general substrate transporter"/>
    <property type="match status" value="1"/>
</dbReference>
<evidence type="ECO:0000256" key="9">
    <source>
        <dbReference type="SAM" id="MobiDB-lite"/>
    </source>
</evidence>
<dbReference type="PANTHER" id="PTHR23519">
    <property type="entry name" value="AUTOPHAGY-RELATED PROTEIN 22"/>
    <property type="match status" value="1"/>
</dbReference>
<feature type="transmembrane region" description="Helical" evidence="8">
    <location>
        <begin position="88"/>
        <end position="111"/>
    </location>
</feature>
<evidence type="ECO:0000256" key="7">
    <source>
        <dbReference type="ARBA" id="ARBA00023136"/>
    </source>
</evidence>
<feature type="transmembrane region" description="Helical" evidence="8">
    <location>
        <begin position="250"/>
        <end position="271"/>
    </location>
</feature>
<dbReference type="GO" id="GO:0005774">
    <property type="term" value="C:vacuolar membrane"/>
    <property type="evidence" value="ECO:0007669"/>
    <property type="project" value="UniProtKB-SubCell"/>
</dbReference>
<comment type="similarity">
    <text evidence="2 8">Belongs to the ATG22 family.</text>
</comment>
<keyword evidence="4 8" id="KW-0812">Transmembrane</keyword>
<evidence type="ECO:0000313" key="10">
    <source>
        <dbReference type="EMBL" id="TDL25700.1"/>
    </source>
</evidence>
<proteinExistence type="inferred from homology"/>
<dbReference type="GO" id="GO:0006914">
    <property type="term" value="P:autophagy"/>
    <property type="evidence" value="ECO:0007669"/>
    <property type="project" value="UniProtKB-KW"/>
</dbReference>
<evidence type="ECO:0000256" key="2">
    <source>
        <dbReference type="ARBA" id="ARBA00006978"/>
    </source>
</evidence>
<evidence type="ECO:0000256" key="3">
    <source>
        <dbReference type="ARBA" id="ARBA00022448"/>
    </source>
</evidence>
<feature type="transmembrane region" description="Helical" evidence="8">
    <location>
        <begin position="182"/>
        <end position="205"/>
    </location>
</feature>
<feature type="transmembrane region" description="Helical" evidence="8">
    <location>
        <begin position="304"/>
        <end position="326"/>
    </location>
</feature>
<comment type="function">
    <text evidence="8">Vacuolar effluxer which mediate the efflux of amino acids resulting from autophagic degradation. The release of autophagic amino acids allows the maintenance of protein synthesis and viability during nitrogen starvation.</text>
</comment>
<dbReference type="AlphaFoldDB" id="A0A4Y7QFR2"/>
<dbReference type="GO" id="GO:0006865">
    <property type="term" value="P:amino acid transport"/>
    <property type="evidence" value="ECO:0007669"/>
    <property type="project" value="UniProtKB-KW"/>
</dbReference>
<reference evidence="10 11" key="1">
    <citation type="submission" date="2018-06" db="EMBL/GenBank/DDBJ databases">
        <title>A transcriptomic atlas of mushroom development highlights an independent origin of complex multicellularity.</title>
        <authorList>
            <consortium name="DOE Joint Genome Institute"/>
            <person name="Krizsan K."/>
            <person name="Almasi E."/>
            <person name="Merenyi Z."/>
            <person name="Sahu N."/>
            <person name="Viragh M."/>
            <person name="Koszo T."/>
            <person name="Mondo S."/>
            <person name="Kiss B."/>
            <person name="Balint B."/>
            <person name="Kues U."/>
            <person name="Barry K."/>
            <person name="Hegedus J.C."/>
            <person name="Henrissat B."/>
            <person name="Johnson J."/>
            <person name="Lipzen A."/>
            <person name="Ohm R."/>
            <person name="Nagy I."/>
            <person name="Pangilinan J."/>
            <person name="Yan J."/>
            <person name="Xiong Y."/>
            <person name="Grigoriev I.V."/>
            <person name="Hibbett D.S."/>
            <person name="Nagy L.G."/>
        </authorList>
    </citation>
    <scope>NUCLEOTIDE SEQUENCE [LARGE SCALE GENOMIC DNA]</scope>
    <source>
        <strain evidence="10 11">SZMC22713</strain>
    </source>
</reference>
<dbReference type="OrthoDB" id="42657at2759"/>
<dbReference type="Proteomes" id="UP000294933">
    <property type="component" value="Unassembled WGS sequence"/>
</dbReference>
<dbReference type="EMBL" id="ML170163">
    <property type="protein sequence ID" value="TDL25700.1"/>
    <property type="molecule type" value="Genomic_DNA"/>
</dbReference>
<feature type="transmembrane region" description="Helical" evidence="8">
    <location>
        <begin position="217"/>
        <end position="238"/>
    </location>
</feature>
<accession>A0A4Y7QFR2</accession>
<dbReference type="Gene3D" id="1.20.1250.20">
    <property type="entry name" value="MFS general substrate transporter like domains"/>
    <property type="match status" value="1"/>
</dbReference>
<name>A0A4Y7QFR2_9AGAM</name>
<evidence type="ECO:0000256" key="6">
    <source>
        <dbReference type="ARBA" id="ARBA00023006"/>
    </source>
</evidence>
<evidence type="ECO:0000256" key="5">
    <source>
        <dbReference type="ARBA" id="ARBA00022989"/>
    </source>
</evidence>
<dbReference type="VEuPathDB" id="FungiDB:BD410DRAFT_826326"/>
<keyword evidence="11" id="KW-1185">Reference proteome</keyword>
<keyword evidence="5 8" id="KW-1133">Transmembrane helix</keyword>
<keyword evidence="6 8" id="KW-0072">Autophagy</keyword>
<feature type="transmembrane region" description="Helical" evidence="8">
    <location>
        <begin position="123"/>
        <end position="145"/>
    </location>
</feature>
<dbReference type="InterPro" id="IPR024671">
    <property type="entry name" value="Atg22-like"/>
</dbReference>
<dbReference type="Pfam" id="PF11700">
    <property type="entry name" value="ATG22"/>
    <property type="match status" value="1"/>
</dbReference>
<organism evidence="10 11">
    <name type="scientific">Rickenella mellea</name>
    <dbReference type="NCBI Taxonomy" id="50990"/>
    <lineage>
        <taxon>Eukaryota</taxon>
        <taxon>Fungi</taxon>
        <taxon>Dikarya</taxon>
        <taxon>Basidiomycota</taxon>
        <taxon>Agaricomycotina</taxon>
        <taxon>Agaricomycetes</taxon>
        <taxon>Hymenochaetales</taxon>
        <taxon>Rickenellaceae</taxon>
        <taxon>Rickenella</taxon>
    </lineage>
</organism>
<sequence length="392" mass="43472">MCIPYKKIRPNGKLGDSISSKHSLPPNHLRPQERGLQGALTFWTAAFPGLARDLPEVQQSADEAANGAKPVETHAEFESLSRNRISNVSFAVCSAGEILVLVIMVGILKGLHSDASTANNTKAFSVLIAFSGGVWLICALPWFIFEKRRPGLKLPPKTSLLTIGFKQTYVALRECMRLKQTFLYLVFYFLMGDVLNTTVTVIATLQNSVVAYSTLQLTYLLIVGIVTQGLGIYIFWLVQKKFRISTKAMLSFNVFWIIILTLWVSLAFTPINLASSMYGRYGFTRRFTALCQTMISEVSPMSQMFLFFALFSTIGKTSAFIGRFVSSAIITDAGGNNNMPFAFLFGLGVLSTVLLYMVDVKKSRVECEVFVTAEAKRDAFSDSRWDKIVVSG</sequence>
<comment type="caution">
    <text evidence="8">Lacks conserved residue(s) required for the propagation of feature annotation.</text>
</comment>